<dbReference type="Proteomes" id="UP000244896">
    <property type="component" value="Chromosome"/>
</dbReference>
<organism evidence="2 3">
    <name type="scientific">Ereboglobus luteus</name>
    <dbReference type="NCBI Taxonomy" id="1796921"/>
    <lineage>
        <taxon>Bacteria</taxon>
        <taxon>Pseudomonadati</taxon>
        <taxon>Verrucomicrobiota</taxon>
        <taxon>Opitutia</taxon>
        <taxon>Opitutales</taxon>
        <taxon>Opitutaceae</taxon>
        <taxon>Ereboglobus</taxon>
    </lineage>
</organism>
<dbReference type="RefSeq" id="WP_152032823.1">
    <property type="nucleotide sequence ID" value="NZ_CP023004.1"/>
</dbReference>
<dbReference type="AlphaFoldDB" id="A0A2U8E4H7"/>
<protein>
    <submittedName>
        <fullName evidence="2">Uncharacterized protein</fullName>
    </submittedName>
</protein>
<keyword evidence="1" id="KW-0732">Signal</keyword>
<evidence type="ECO:0000256" key="1">
    <source>
        <dbReference type="SAM" id="SignalP"/>
    </source>
</evidence>
<gene>
    <name evidence="2" type="ORF">CKA38_11105</name>
</gene>
<proteinExistence type="predicted"/>
<feature type="chain" id="PRO_5015841186" evidence="1">
    <location>
        <begin position="27"/>
        <end position="376"/>
    </location>
</feature>
<name>A0A2U8E4H7_9BACT</name>
<dbReference type="KEGG" id="elut:CKA38_11105"/>
<accession>A0A2U8E4H7</accession>
<sequence length="376" mass="44261">MKSKHLSNYLLTFVVFAASLISPLNAQSEDEAALARKIASVRDEFSTMDLEYFLDVYVAGKSDHEFFFTNIINKKSPLVRQCRIIKQTSDWLEQVKAFSLRENDKITVGKVNSLLREIGMLRIEQVAREIKEDNNVNYPVYTGYSREMSGEDYDATIKQLDKNLKRVFRIKNTNNKINNFWNVFFDINKEKEEVKKLNLENPLNPEGILFEQGRKVDRLNEVAYGELKRVDRIRRYNYMTLSLLTGVPFKEFDLLSNYINEGKMKIATMIAKLDEHVVFWEDFVMRLNDLNENPTEEKIQEFAGLIIKNRTNIHSNYRIFYIRWVDVYRNCVKPVVEVVTKKYSRIDLNGDAIRWFWMYDNFVKGRPLSSAAAKDR</sequence>
<evidence type="ECO:0000313" key="3">
    <source>
        <dbReference type="Proteomes" id="UP000244896"/>
    </source>
</evidence>
<evidence type="ECO:0000313" key="2">
    <source>
        <dbReference type="EMBL" id="AWI09726.1"/>
    </source>
</evidence>
<keyword evidence="3" id="KW-1185">Reference proteome</keyword>
<feature type="signal peptide" evidence="1">
    <location>
        <begin position="1"/>
        <end position="26"/>
    </location>
</feature>
<dbReference type="EMBL" id="CP023004">
    <property type="protein sequence ID" value="AWI09726.1"/>
    <property type="molecule type" value="Genomic_DNA"/>
</dbReference>
<reference evidence="2 3" key="1">
    <citation type="journal article" date="2018" name="Syst. Appl. Microbiol.">
        <title>Ereboglobus luteus gen. nov. sp. nov. from cockroach guts, and new insights into the oxygen relationship of the genera Opitutus and Didymococcus (Verrucomicrobia: Opitutaceae).</title>
        <authorList>
            <person name="Tegtmeier D."/>
            <person name="Belitz A."/>
            <person name="Radek R."/>
            <person name="Heimerl T."/>
            <person name="Brune A."/>
        </authorList>
    </citation>
    <scope>NUCLEOTIDE SEQUENCE [LARGE SCALE GENOMIC DNA]</scope>
    <source>
        <strain evidence="2 3">Ho45</strain>
    </source>
</reference>